<accession>A0A1R0GT29</accession>
<comment type="caution">
    <text evidence="1">The sequence shown here is derived from an EMBL/GenBank/DDBJ whole genome shotgun (WGS) entry which is preliminary data.</text>
</comment>
<dbReference type="EMBL" id="LSSL01003857">
    <property type="protein sequence ID" value="OLY80035.1"/>
    <property type="molecule type" value="Genomic_DNA"/>
</dbReference>
<dbReference type="AlphaFoldDB" id="A0A1R0GT29"/>
<feature type="non-terminal residue" evidence="1">
    <location>
        <position position="55"/>
    </location>
</feature>
<keyword evidence="2" id="KW-1185">Reference proteome</keyword>
<name>A0A1R0GT29_9FUNG</name>
<evidence type="ECO:0000313" key="1">
    <source>
        <dbReference type="EMBL" id="OLY80035.1"/>
    </source>
</evidence>
<protein>
    <submittedName>
        <fullName evidence="1">Uncharacterized protein</fullName>
    </submittedName>
</protein>
<gene>
    <name evidence="1" type="ORF">AYI68_g5878</name>
</gene>
<dbReference type="OrthoDB" id="5588333at2759"/>
<evidence type="ECO:0000313" key="2">
    <source>
        <dbReference type="Proteomes" id="UP000187455"/>
    </source>
</evidence>
<sequence>MIIPDPKNEKSSFSENKQWLLMAWRISGASSKLKVSEIMPLTLSFQTNDVSGVNP</sequence>
<reference evidence="1 2" key="1">
    <citation type="journal article" date="2016" name="Mol. Biol. Evol.">
        <title>Genome-Wide Survey of Gut Fungi (Harpellales) Reveals the First Horizontally Transferred Ubiquitin Gene from a Mosquito Host.</title>
        <authorList>
            <person name="Wang Y."/>
            <person name="White M.M."/>
            <person name="Kvist S."/>
            <person name="Moncalvo J.M."/>
        </authorList>
    </citation>
    <scope>NUCLEOTIDE SEQUENCE [LARGE SCALE GENOMIC DNA]</scope>
    <source>
        <strain evidence="1 2">ALG-7-W6</strain>
    </source>
</reference>
<proteinExistence type="predicted"/>
<organism evidence="1 2">
    <name type="scientific">Smittium mucronatum</name>
    <dbReference type="NCBI Taxonomy" id="133383"/>
    <lineage>
        <taxon>Eukaryota</taxon>
        <taxon>Fungi</taxon>
        <taxon>Fungi incertae sedis</taxon>
        <taxon>Zoopagomycota</taxon>
        <taxon>Kickxellomycotina</taxon>
        <taxon>Harpellomycetes</taxon>
        <taxon>Harpellales</taxon>
        <taxon>Legeriomycetaceae</taxon>
        <taxon>Smittium</taxon>
    </lineage>
</organism>
<dbReference type="Proteomes" id="UP000187455">
    <property type="component" value="Unassembled WGS sequence"/>
</dbReference>